<feature type="transmembrane region" description="Helical" evidence="1">
    <location>
        <begin position="6"/>
        <end position="28"/>
    </location>
</feature>
<proteinExistence type="predicted"/>
<gene>
    <name evidence="2" type="ORF">M136_3057</name>
</gene>
<dbReference type="AlphaFoldDB" id="A0A015YYL1"/>
<comment type="caution">
    <text evidence="2">The sequence shown here is derived from an EMBL/GenBank/DDBJ whole genome shotgun (WGS) entry which is preliminary data.</text>
</comment>
<dbReference type="Proteomes" id="UP000022082">
    <property type="component" value="Unassembled WGS sequence"/>
</dbReference>
<evidence type="ECO:0000256" key="1">
    <source>
        <dbReference type="SAM" id="Phobius"/>
    </source>
</evidence>
<dbReference type="EMBL" id="JGDJ01000243">
    <property type="protein sequence ID" value="EXZ27774.1"/>
    <property type="molecule type" value="Genomic_DNA"/>
</dbReference>
<sequence>MNKRIFLVIGVIILFIMIAIGVSTYTIIHSLIQKEKEAFKPQVENILKEAVISNITQKTKDLALNGLSNSPNKIGTYETRTFCSTLIPQHFDLTLFISS</sequence>
<keyword evidence="1" id="KW-0812">Transmembrane</keyword>
<keyword evidence="1" id="KW-1133">Transmembrane helix</keyword>
<accession>A0A015YYL1</accession>
<organism evidence="2 3">
    <name type="scientific">Bacteroides fragilis str. S36L11</name>
    <dbReference type="NCBI Taxonomy" id="1339327"/>
    <lineage>
        <taxon>Bacteria</taxon>
        <taxon>Pseudomonadati</taxon>
        <taxon>Bacteroidota</taxon>
        <taxon>Bacteroidia</taxon>
        <taxon>Bacteroidales</taxon>
        <taxon>Bacteroidaceae</taxon>
        <taxon>Bacteroides</taxon>
    </lineage>
</organism>
<evidence type="ECO:0000313" key="3">
    <source>
        <dbReference type="Proteomes" id="UP000022082"/>
    </source>
</evidence>
<keyword evidence="1" id="KW-0472">Membrane</keyword>
<evidence type="ECO:0000313" key="2">
    <source>
        <dbReference type="EMBL" id="EXZ27774.1"/>
    </source>
</evidence>
<protein>
    <submittedName>
        <fullName evidence="2">Putative membrane domain protein</fullName>
    </submittedName>
</protein>
<name>A0A015YYL1_BACFG</name>
<reference evidence="2 3" key="1">
    <citation type="submission" date="2014-02" db="EMBL/GenBank/DDBJ databases">
        <authorList>
            <person name="Sears C."/>
            <person name="Carroll K."/>
            <person name="Sack B.R."/>
            <person name="Qadri F."/>
            <person name="Myers L.L."/>
            <person name="Chung G.-T."/>
            <person name="Escheverria P."/>
            <person name="Fraser C.M."/>
            <person name="Sadzewicz L."/>
            <person name="Shefchek K.A."/>
            <person name="Tallon L."/>
            <person name="Das S.P."/>
            <person name="Daugherty S."/>
            <person name="Mongodin E.F."/>
        </authorList>
    </citation>
    <scope>NUCLEOTIDE SEQUENCE [LARGE SCALE GENOMIC DNA]</scope>
    <source>
        <strain evidence="2 3">S36L11</strain>
    </source>
</reference>